<protein>
    <recommendedName>
        <fullName evidence="7">hydroxyisourate hydrolase</fullName>
        <ecNumber evidence="7">3.5.2.17</ecNumber>
    </recommendedName>
</protein>
<keyword evidence="9" id="KW-0378">Hydrolase</keyword>
<sequence>MDSVEAPPLGKYLASSGFWMSDKPLVQQALASELAELLLIITTTSASFSFLEGFWEATLMLLYRLDKYYMLIRRFTNASFRLLIRANWQTEACQQYNKILTDPYRPLWSVIRRIFEVRRIDLFASPNDHRVPTSLAYHLADIYLEELNKAVGATADSPPVPLITMLQPFFTLAAQSSSKVTYKRIQSSLFEPLFSDLTSAIAGEKVNEEKQGPKRKRSRLEEPKCQDLIFKSRQDESMKAAQSPEELRNAVYQAIFDVASKEDTRDSNRKKLYGIWREGMDDVTPAPSVLSDAIVLEFLEVTMQSPITCHVLDSSIGKAAVGVKIIIQRGEVEGDQLVFQTIARGITDDDGRCNSLFDADSYPLIEGTYKAIFRVEEYFRTTGKSCFFPTVEITFYVTDVQEHYHIPLLLSPFSYTTYRGS</sequence>
<dbReference type="PANTHER" id="PTHR10395">
    <property type="entry name" value="URICASE AND TRANSTHYRETIN-RELATED"/>
    <property type="match status" value="1"/>
</dbReference>
<dbReference type="InterPro" id="IPR000895">
    <property type="entry name" value="Transthyretin/HIU_hydrolase"/>
</dbReference>
<feature type="binding site" evidence="11">
    <location>
        <position position="418"/>
    </location>
    <ligand>
        <name>substrate</name>
    </ligand>
</feature>
<evidence type="ECO:0000256" key="4">
    <source>
        <dbReference type="ARBA" id="ARBA00006374"/>
    </source>
</evidence>
<comment type="subcellular location">
    <subcellularLocation>
        <location evidence="3">Nucleus</location>
    </subcellularLocation>
</comment>
<evidence type="ECO:0000256" key="1">
    <source>
        <dbReference type="ARBA" id="ARBA00001043"/>
    </source>
</evidence>
<comment type="similarity">
    <text evidence="5">Belongs to the transthyretin family. 5-hydroxyisourate hydrolase subfamily.</text>
</comment>
<keyword evidence="8" id="KW-0659">Purine metabolism</keyword>
<keyword evidence="10" id="KW-0539">Nucleus</keyword>
<dbReference type="PRINTS" id="PR00189">
    <property type="entry name" value="TRNSTHYRETIN"/>
</dbReference>
<dbReference type="PROSITE" id="PS00769">
    <property type="entry name" value="TRANSTHYRETIN_2"/>
    <property type="match status" value="1"/>
</dbReference>
<dbReference type="EC" id="3.5.2.17" evidence="7"/>
<dbReference type="Pfam" id="PF00576">
    <property type="entry name" value="Transthyretin"/>
    <property type="match status" value="1"/>
</dbReference>
<dbReference type="EMBL" id="BPWL01000008">
    <property type="protein sequence ID" value="GJJ13362.1"/>
    <property type="molecule type" value="Genomic_DNA"/>
</dbReference>
<dbReference type="InterPro" id="IPR023419">
    <property type="entry name" value="Transthyretin_CS"/>
</dbReference>
<name>A0AAV5AI57_9AGAM</name>
<dbReference type="InterPro" id="IPR023416">
    <property type="entry name" value="Transthyretin/HIU_hydrolase_d"/>
</dbReference>
<dbReference type="Pfam" id="PF05997">
    <property type="entry name" value="Nop52"/>
    <property type="match status" value="1"/>
</dbReference>
<comment type="catalytic activity">
    <reaction evidence="1">
        <text>5-hydroxyisourate + H2O = 5-hydroxy-2-oxo-4-ureido-2,5-dihydro-1H-imidazole-5-carboxylate + H(+)</text>
        <dbReference type="Rhea" id="RHEA:23736"/>
        <dbReference type="ChEBI" id="CHEBI:15377"/>
        <dbReference type="ChEBI" id="CHEBI:15378"/>
        <dbReference type="ChEBI" id="CHEBI:18072"/>
        <dbReference type="ChEBI" id="CHEBI:58639"/>
        <dbReference type="EC" id="3.5.2.17"/>
    </reaction>
</comment>
<evidence type="ECO:0000256" key="7">
    <source>
        <dbReference type="ARBA" id="ARBA00012609"/>
    </source>
</evidence>
<evidence type="ECO:0000256" key="8">
    <source>
        <dbReference type="ARBA" id="ARBA00022631"/>
    </source>
</evidence>
<dbReference type="GO" id="GO:0006364">
    <property type="term" value="P:rRNA processing"/>
    <property type="evidence" value="ECO:0007669"/>
    <property type="project" value="InterPro"/>
</dbReference>
<dbReference type="GO" id="GO:0033971">
    <property type="term" value="F:hydroxyisourate hydrolase activity"/>
    <property type="evidence" value="ECO:0007669"/>
    <property type="project" value="UniProtKB-EC"/>
</dbReference>
<feature type="domain" description="Transthyretin/hydroxyisourate hydrolase" evidence="12">
    <location>
        <begin position="302"/>
        <end position="420"/>
    </location>
</feature>
<dbReference type="PANTHER" id="PTHR10395:SF7">
    <property type="entry name" value="5-HYDROXYISOURATE HYDROLASE"/>
    <property type="match status" value="1"/>
</dbReference>
<evidence type="ECO:0000256" key="2">
    <source>
        <dbReference type="ARBA" id="ARBA00002704"/>
    </source>
</evidence>
<dbReference type="InterPro" id="IPR036817">
    <property type="entry name" value="Transthyretin/HIU_hydrolase_sf"/>
</dbReference>
<evidence type="ECO:0000256" key="6">
    <source>
        <dbReference type="ARBA" id="ARBA00011881"/>
    </source>
</evidence>
<evidence type="ECO:0000256" key="3">
    <source>
        <dbReference type="ARBA" id="ARBA00004123"/>
    </source>
</evidence>
<evidence type="ECO:0000256" key="5">
    <source>
        <dbReference type="ARBA" id="ARBA00009850"/>
    </source>
</evidence>
<dbReference type="InterPro" id="IPR014306">
    <property type="entry name" value="Hydroxyisourate_hydrolase"/>
</dbReference>
<dbReference type="InterPro" id="IPR010301">
    <property type="entry name" value="RRP1"/>
</dbReference>
<dbReference type="GO" id="GO:0006144">
    <property type="term" value="P:purine nucleobase metabolic process"/>
    <property type="evidence" value="ECO:0007669"/>
    <property type="project" value="UniProtKB-KW"/>
</dbReference>
<evidence type="ECO:0000313" key="13">
    <source>
        <dbReference type="EMBL" id="GJJ13362.1"/>
    </source>
</evidence>
<proteinExistence type="inferred from homology"/>
<dbReference type="SUPFAM" id="SSF49472">
    <property type="entry name" value="Transthyretin (synonym: prealbumin)"/>
    <property type="match status" value="1"/>
</dbReference>
<evidence type="ECO:0000313" key="14">
    <source>
        <dbReference type="Proteomes" id="UP001050691"/>
    </source>
</evidence>
<dbReference type="Proteomes" id="UP001050691">
    <property type="component" value="Unassembled WGS sequence"/>
</dbReference>
<comment type="similarity">
    <text evidence="4">Belongs to the RRP1 family.</text>
</comment>
<evidence type="ECO:0000256" key="11">
    <source>
        <dbReference type="PIRSR" id="PIRSR600895-51"/>
    </source>
</evidence>
<evidence type="ECO:0000256" key="9">
    <source>
        <dbReference type="ARBA" id="ARBA00022801"/>
    </source>
</evidence>
<dbReference type="NCBIfam" id="TIGR02962">
    <property type="entry name" value="hdxy_isourate"/>
    <property type="match status" value="1"/>
</dbReference>
<reference evidence="13" key="1">
    <citation type="submission" date="2021-10" db="EMBL/GenBank/DDBJ databases">
        <title>De novo Genome Assembly of Clathrus columnatus (Basidiomycota, Fungi) Using Illumina and Nanopore Sequence Data.</title>
        <authorList>
            <person name="Ogiso-Tanaka E."/>
            <person name="Itagaki H."/>
            <person name="Hosoya T."/>
            <person name="Hosaka K."/>
        </authorList>
    </citation>
    <scope>NUCLEOTIDE SEQUENCE</scope>
    <source>
        <strain evidence="13">MO-923</strain>
    </source>
</reference>
<gene>
    <name evidence="13" type="ORF">Clacol_007614</name>
</gene>
<organism evidence="13 14">
    <name type="scientific">Clathrus columnatus</name>
    <dbReference type="NCBI Taxonomy" id="1419009"/>
    <lineage>
        <taxon>Eukaryota</taxon>
        <taxon>Fungi</taxon>
        <taxon>Dikarya</taxon>
        <taxon>Basidiomycota</taxon>
        <taxon>Agaricomycotina</taxon>
        <taxon>Agaricomycetes</taxon>
        <taxon>Phallomycetidae</taxon>
        <taxon>Phallales</taxon>
        <taxon>Clathraceae</taxon>
        <taxon>Clathrus</taxon>
    </lineage>
</organism>
<dbReference type="CDD" id="cd05822">
    <property type="entry name" value="TLP_HIUase"/>
    <property type="match status" value="1"/>
</dbReference>
<dbReference type="AlphaFoldDB" id="A0AAV5AI57"/>
<dbReference type="GO" id="GO:0030688">
    <property type="term" value="C:preribosome, small subunit precursor"/>
    <property type="evidence" value="ECO:0007669"/>
    <property type="project" value="InterPro"/>
</dbReference>
<comment type="subunit">
    <text evidence="6">Homotetramer.</text>
</comment>
<dbReference type="GO" id="GO:0005634">
    <property type="term" value="C:nucleus"/>
    <property type="evidence" value="ECO:0007669"/>
    <property type="project" value="UniProtKB-SubCell"/>
</dbReference>
<dbReference type="Gene3D" id="2.60.40.180">
    <property type="entry name" value="Transthyretin/hydroxyisourate hydrolase domain"/>
    <property type="match status" value="1"/>
</dbReference>
<dbReference type="SMART" id="SM00095">
    <property type="entry name" value="TR_THY"/>
    <property type="match status" value="1"/>
</dbReference>
<evidence type="ECO:0000256" key="10">
    <source>
        <dbReference type="ARBA" id="ARBA00023242"/>
    </source>
</evidence>
<comment type="function">
    <text evidence="2">Catalyzes the hydrolysis of 5-hydroxyisourate (HIU) to 2-oxo-4-hydroxy-4-carboxy-5-ureidoimidazoline (OHCU).</text>
</comment>
<accession>A0AAV5AI57</accession>
<feature type="binding site" evidence="11">
    <location>
        <position position="310"/>
    </location>
    <ligand>
        <name>substrate</name>
    </ligand>
</feature>
<feature type="binding site" evidence="11">
    <location>
        <position position="352"/>
    </location>
    <ligand>
        <name>substrate</name>
    </ligand>
</feature>
<comment type="caution">
    <text evidence="13">The sequence shown here is derived from an EMBL/GenBank/DDBJ whole genome shotgun (WGS) entry which is preliminary data.</text>
</comment>
<evidence type="ECO:0000259" key="12">
    <source>
        <dbReference type="SMART" id="SM00095"/>
    </source>
</evidence>
<keyword evidence="14" id="KW-1185">Reference proteome</keyword>